<protein>
    <recommendedName>
        <fullName evidence="3">DUF3077 domain-containing protein</fullName>
    </recommendedName>
</protein>
<reference evidence="2" key="1">
    <citation type="submission" date="2015-09" db="EMBL/GenBank/DDBJ databases">
        <title>Whole genome sequence of Pseudomonas fluorescens FW300-N2E3.</title>
        <authorList>
            <person name="Ray J."/>
            <person name="Melnyk R."/>
            <person name="Deutschbauer A."/>
        </authorList>
    </citation>
    <scope>NUCLEOTIDE SEQUENCE [LARGE SCALE GENOMIC DNA]</scope>
    <source>
        <strain evidence="2">FW300-N2E3</strain>
    </source>
</reference>
<dbReference type="Proteomes" id="UP000066487">
    <property type="component" value="Chromosome"/>
</dbReference>
<dbReference type="RefSeq" id="WP_054595272.1">
    <property type="nucleotide sequence ID" value="NZ_CP012830.1"/>
</dbReference>
<name>A0A0N9WJP1_PSEFL</name>
<dbReference type="AlphaFoldDB" id="A0A0N9WJP1"/>
<reference evidence="1 2" key="2">
    <citation type="journal article" date="2018" name="Nature">
        <title>Mutant phenotypes for thousands of bacterial genes of unknown function.</title>
        <authorList>
            <person name="Price M.N."/>
            <person name="Wetmore K.M."/>
            <person name="Waters R.J."/>
            <person name="Callaghan M."/>
            <person name="Ray J."/>
            <person name="Liu H."/>
            <person name="Kuehl J.V."/>
            <person name="Melnyk R.A."/>
            <person name="Lamson J.S."/>
            <person name="Suh Y."/>
            <person name="Carlson H.K."/>
            <person name="Esquivel Z."/>
            <person name="Sadeeshkumar H."/>
            <person name="Chakraborty R."/>
            <person name="Zane G.M."/>
            <person name="Rubin B.E."/>
            <person name="Wall J.D."/>
            <person name="Visel A."/>
            <person name="Bristow J."/>
            <person name="Blow M.J."/>
            <person name="Arkin A.P."/>
            <person name="Deutschbauer A.M."/>
        </authorList>
    </citation>
    <scope>NUCLEOTIDE SEQUENCE [LARGE SCALE GENOMIC DNA]</scope>
    <source>
        <strain evidence="1 2">FW300-N2E3</strain>
    </source>
</reference>
<dbReference type="Pfam" id="PF19619">
    <property type="entry name" value="DUF6124"/>
    <property type="match status" value="1"/>
</dbReference>
<evidence type="ECO:0000313" key="1">
    <source>
        <dbReference type="EMBL" id="ALI01903.1"/>
    </source>
</evidence>
<organism evidence="1 2">
    <name type="scientific">Pseudomonas fluorescens</name>
    <dbReference type="NCBI Taxonomy" id="294"/>
    <lineage>
        <taxon>Bacteria</taxon>
        <taxon>Pseudomonadati</taxon>
        <taxon>Pseudomonadota</taxon>
        <taxon>Gammaproteobacteria</taxon>
        <taxon>Pseudomonadales</taxon>
        <taxon>Pseudomonadaceae</taxon>
        <taxon>Pseudomonas</taxon>
    </lineage>
</organism>
<gene>
    <name evidence="1" type="ORF">AO353_12715</name>
</gene>
<accession>A0A0N9WJP1</accession>
<evidence type="ECO:0008006" key="3">
    <source>
        <dbReference type="Google" id="ProtNLM"/>
    </source>
</evidence>
<proteinExistence type="predicted"/>
<evidence type="ECO:0000313" key="2">
    <source>
        <dbReference type="Proteomes" id="UP000066487"/>
    </source>
</evidence>
<dbReference type="EMBL" id="CP012830">
    <property type="protein sequence ID" value="ALI01903.1"/>
    <property type="molecule type" value="Genomic_DNA"/>
</dbReference>
<sequence length="108" mass="11618">MKKIALKPLSLTVTDPLDSPNPTQRPSPIFTVTPNIDTETLLIHASEILASLNAMTTDLAFELEGAHRNVALGIQQMIVLGELLVNRALENLDLPDSAGSRLNPSAVH</sequence>